<evidence type="ECO:0000313" key="2">
    <source>
        <dbReference type="Proteomes" id="UP000076643"/>
    </source>
</evidence>
<dbReference type="AlphaFoldDB" id="A0A166WGT1"/>
<gene>
    <name evidence="1" type="ORF">N475_16940</name>
</gene>
<organism evidence="1 2">
    <name type="scientific">Pseudoalteromonas luteoviolacea DSM 6061</name>
    <dbReference type="NCBI Taxonomy" id="1365250"/>
    <lineage>
        <taxon>Bacteria</taxon>
        <taxon>Pseudomonadati</taxon>
        <taxon>Pseudomonadota</taxon>
        <taxon>Gammaproteobacteria</taxon>
        <taxon>Alteromonadales</taxon>
        <taxon>Pseudoalteromonadaceae</taxon>
        <taxon>Pseudoalteromonas</taxon>
    </lineage>
</organism>
<comment type="caution">
    <text evidence="1">The sequence shown here is derived from an EMBL/GenBank/DDBJ whole genome shotgun (WGS) entry which is preliminary data.</text>
</comment>
<name>A0A166WGT1_9GAMM</name>
<keyword evidence="2" id="KW-1185">Reference proteome</keyword>
<dbReference type="PATRIC" id="fig|1365250.3.peg.2980"/>
<dbReference type="EMBL" id="AUYB01000104">
    <property type="protein sequence ID" value="KZN37378.1"/>
    <property type="molecule type" value="Genomic_DNA"/>
</dbReference>
<sequence>MRFLTSSTNQQLTYANATCHFAASQYNYIWSYFLSLAELVVEHSLQRFSFGIADKRQYGVLLKSESISVY</sequence>
<protein>
    <submittedName>
        <fullName evidence="1">Uncharacterized protein</fullName>
    </submittedName>
</protein>
<accession>A0A166WGT1</accession>
<proteinExistence type="predicted"/>
<evidence type="ECO:0000313" key="1">
    <source>
        <dbReference type="EMBL" id="KZN37378.1"/>
    </source>
</evidence>
<reference evidence="1 2" key="1">
    <citation type="submission" date="2013-07" db="EMBL/GenBank/DDBJ databases">
        <title>Comparative Genomic and Metabolomic Analysis of Twelve Strains of Pseudoalteromonas luteoviolacea.</title>
        <authorList>
            <person name="Vynne N.G."/>
            <person name="Mansson M."/>
            <person name="Gram L."/>
        </authorList>
    </citation>
    <scope>NUCLEOTIDE SEQUENCE [LARGE SCALE GENOMIC DNA]</scope>
    <source>
        <strain evidence="1 2">DSM 6061</strain>
    </source>
</reference>
<dbReference type="Proteomes" id="UP000076643">
    <property type="component" value="Unassembled WGS sequence"/>
</dbReference>